<gene>
    <name evidence="2" type="ORF">QBC36DRAFT_365732</name>
</gene>
<dbReference type="AlphaFoldDB" id="A0AAN6WE62"/>
<organism evidence="2 3">
    <name type="scientific">Triangularia setosa</name>
    <dbReference type="NCBI Taxonomy" id="2587417"/>
    <lineage>
        <taxon>Eukaryota</taxon>
        <taxon>Fungi</taxon>
        <taxon>Dikarya</taxon>
        <taxon>Ascomycota</taxon>
        <taxon>Pezizomycotina</taxon>
        <taxon>Sordariomycetes</taxon>
        <taxon>Sordariomycetidae</taxon>
        <taxon>Sordariales</taxon>
        <taxon>Podosporaceae</taxon>
        <taxon>Triangularia</taxon>
    </lineage>
</organism>
<dbReference type="PANTHER" id="PTHR46310:SF7">
    <property type="entry name" value="AMIDASE 1"/>
    <property type="match status" value="1"/>
</dbReference>
<proteinExistence type="predicted"/>
<name>A0AAN6WE62_9PEZI</name>
<dbReference type="InterPro" id="IPR036928">
    <property type="entry name" value="AS_sf"/>
</dbReference>
<sequence length="760" mass="85423">MAWSNCLRVLGERRERHRSSALTPFSRDSLEKSPLGFSFGTKMQRLRAIETKQPGSFVVIDNDISKPPSHYLVQSKDIILPSLGSIRLGKKLSPGLNPATVVYLDGDLRAKIGAFQDDDEFELNFLQVVILVVSKKPHISIKRSYAILKDQGCKSIFAIHQVIPEGPYFAQGEALYRTWRLYPDVYDAFQLPTISQLDEPTKFSGITITHEGNLMVPVPSRLYFPKTKQKPLNGMRVTIKDIIDLEGVKTTGQSRSYEKLYGPRSRTAAFVAKLIKYGAIIIGKTKCTQFASSDQPTADWVEYHCPWNPRGDGYLSPRGSSTGTCVAVAGYHWCDFGIGSDSRMTPQDQLESLKLTGKLAGGSIRGPASVMGLFALRPTQSLELLPGFLQIIPDIDTPGLTCRDAELFHRVCLHAFGRRWSRDEEVYDNVTTPVRSALPNGEAHREYGLSKLLLDFQQASRHLIKKDVHVLAPGTNLQDIAIHRPSPWQSPVRPTTLLYPEDYWDQWPEGPVKQQMEVAVKKLEAYLQTPRVAINLANIWLKDNPHGNGSSLAEDLEDVRTWHLYCKDLGTKLTSAYTSDIHDASMERFRRDFEQEYGHQPYVHPVIQDCWKRGESLTSAEVEKARHHKRMYSEWLREKILGGGGFNVMMVYPVGDFTPFYRDVYRPDPKDRATTYNWFEREDHQSSLAGVPSVVIPVANKVAQVEQPSKITGKSQNLPVAISLMSGRGTDVDLTNLILEMTKLDKGGFAGKVKVGKEAF</sequence>
<evidence type="ECO:0000313" key="3">
    <source>
        <dbReference type="Proteomes" id="UP001302321"/>
    </source>
</evidence>
<accession>A0AAN6WE62</accession>
<reference evidence="2" key="1">
    <citation type="journal article" date="2023" name="Mol. Phylogenet. Evol.">
        <title>Genome-scale phylogeny and comparative genomics of the fungal order Sordariales.</title>
        <authorList>
            <person name="Hensen N."/>
            <person name="Bonometti L."/>
            <person name="Westerberg I."/>
            <person name="Brannstrom I.O."/>
            <person name="Guillou S."/>
            <person name="Cros-Aarteil S."/>
            <person name="Calhoun S."/>
            <person name="Haridas S."/>
            <person name="Kuo A."/>
            <person name="Mondo S."/>
            <person name="Pangilinan J."/>
            <person name="Riley R."/>
            <person name="LaButti K."/>
            <person name="Andreopoulos B."/>
            <person name="Lipzen A."/>
            <person name="Chen C."/>
            <person name="Yan M."/>
            <person name="Daum C."/>
            <person name="Ng V."/>
            <person name="Clum A."/>
            <person name="Steindorff A."/>
            <person name="Ohm R.A."/>
            <person name="Martin F."/>
            <person name="Silar P."/>
            <person name="Natvig D.O."/>
            <person name="Lalanne C."/>
            <person name="Gautier V."/>
            <person name="Ament-Velasquez S.L."/>
            <person name="Kruys A."/>
            <person name="Hutchinson M.I."/>
            <person name="Powell A.J."/>
            <person name="Barry K."/>
            <person name="Miller A.N."/>
            <person name="Grigoriev I.V."/>
            <person name="Debuchy R."/>
            <person name="Gladieux P."/>
            <person name="Hiltunen Thoren M."/>
            <person name="Johannesson H."/>
        </authorList>
    </citation>
    <scope>NUCLEOTIDE SEQUENCE</scope>
    <source>
        <strain evidence="2">CBS 892.96</strain>
    </source>
</reference>
<dbReference type="Gene3D" id="3.90.1300.10">
    <property type="entry name" value="Amidase signature (AS) domain"/>
    <property type="match status" value="1"/>
</dbReference>
<evidence type="ECO:0000259" key="1">
    <source>
        <dbReference type="Pfam" id="PF01425"/>
    </source>
</evidence>
<reference evidence="2" key="2">
    <citation type="submission" date="2023-05" db="EMBL/GenBank/DDBJ databases">
        <authorList>
            <consortium name="Lawrence Berkeley National Laboratory"/>
            <person name="Steindorff A."/>
            <person name="Hensen N."/>
            <person name="Bonometti L."/>
            <person name="Westerberg I."/>
            <person name="Brannstrom I.O."/>
            <person name="Guillou S."/>
            <person name="Cros-Aarteil S."/>
            <person name="Calhoun S."/>
            <person name="Haridas S."/>
            <person name="Kuo A."/>
            <person name="Mondo S."/>
            <person name="Pangilinan J."/>
            <person name="Riley R."/>
            <person name="Labutti K."/>
            <person name="Andreopoulos B."/>
            <person name="Lipzen A."/>
            <person name="Chen C."/>
            <person name="Yanf M."/>
            <person name="Daum C."/>
            <person name="Ng V."/>
            <person name="Clum A."/>
            <person name="Ohm R."/>
            <person name="Martin F."/>
            <person name="Silar P."/>
            <person name="Natvig D."/>
            <person name="Lalanne C."/>
            <person name="Gautier V."/>
            <person name="Ament-Velasquez S.L."/>
            <person name="Kruys A."/>
            <person name="Hutchinson M.I."/>
            <person name="Powell A.J."/>
            <person name="Barry K."/>
            <person name="Miller A.N."/>
            <person name="Grigoriev I.V."/>
            <person name="Debuchy R."/>
            <person name="Gladieux P."/>
            <person name="Thoren M.H."/>
            <person name="Johannesson H."/>
        </authorList>
    </citation>
    <scope>NUCLEOTIDE SEQUENCE</scope>
    <source>
        <strain evidence="2">CBS 892.96</strain>
    </source>
</reference>
<dbReference type="InterPro" id="IPR023631">
    <property type="entry name" value="Amidase_dom"/>
</dbReference>
<feature type="domain" description="Amidase" evidence="1">
    <location>
        <begin position="226"/>
        <end position="407"/>
    </location>
</feature>
<dbReference type="SUPFAM" id="SSF75304">
    <property type="entry name" value="Amidase signature (AS) enzymes"/>
    <property type="match status" value="1"/>
</dbReference>
<keyword evidence="3" id="KW-1185">Reference proteome</keyword>
<dbReference type="Proteomes" id="UP001302321">
    <property type="component" value="Unassembled WGS sequence"/>
</dbReference>
<evidence type="ECO:0000313" key="2">
    <source>
        <dbReference type="EMBL" id="KAK4178917.1"/>
    </source>
</evidence>
<comment type="caution">
    <text evidence="2">The sequence shown here is derived from an EMBL/GenBank/DDBJ whole genome shotgun (WGS) entry which is preliminary data.</text>
</comment>
<protein>
    <submittedName>
        <fullName evidence="2">Amidase signature domain-containing protein</fullName>
    </submittedName>
</protein>
<dbReference type="PANTHER" id="PTHR46310">
    <property type="entry name" value="AMIDASE 1"/>
    <property type="match status" value="1"/>
</dbReference>
<dbReference type="EMBL" id="MU866127">
    <property type="protein sequence ID" value="KAK4178917.1"/>
    <property type="molecule type" value="Genomic_DNA"/>
</dbReference>
<dbReference type="Pfam" id="PF01425">
    <property type="entry name" value="Amidase"/>
    <property type="match status" value="1"/>
</dbReference>